<dbReference type="EMBL" id="WOTH01000002">
    <property type="protein sequence ID" value="NHO52583.1"/>
    <property type="molecule type" value="Genomic_DNA"/>
</dbReference>
<dbReference type="InterPro" id="IPR020476">
    <property type="entry name" value="Nudix_hydrolase"/>
</dbReference>
<dbReference type="PANTHER" id="PTHR43046">
    <property type="entry name" value="GDP-MANNOSE MANNOSYL HYDROLASE"/>
    <property type="match status" value="1"/>
</dbReference>
<sequence length="139" mass="15367">MTVSEARVGCGAAIIERGRVLLLRRKRPPEEGCWGLPGGKVDPFETLPAAVRREVAEELGLDISPRDLLCVVDQIDREQGTHWVAPVYLVTAFEGEPRLMEPHKHAAFDWFPLDALPQPLTEATRVAIRALEARGHAQG</sequence>
<dbReference type="Pfam" id="PF00293">
    <property type="entry name" value="NUDIX"/>
    <property type="match status" value="1"/>
</dbReference>
<comment type="caution">
    <text evidence="5">The sequence shown here is derived from an EMBL/GenBank/DDBJ whole genome shotgun (WGS) entry which is preliminary data.</text>
</comment>
<evidence type="ECO:0000313" key="5">
    <source>
        <dbReference type="EMBL" id="NHO52583.1"/>
    </source>
</evidence>
<dbReference type="Gene3D" id="3.90.79.10">
    <property type="entry name" value="Nucleoside Triphosphate Pyrophosphohydrolase"/>
    <property type="match status" value="1"/>
</dbReference>
<dbReference type="PROSITE" id="PS51462">
    <property type="entry name" value="NUDIX"/>
    <property type="match status" value="1"/>
</dbReference>
<keyword evidence="6" id="KW-1185">Reference proteome</keyword>
<gene>
    <name evidence="5" type="ORF">GOB87_01200</name>
</gene>
<evidence type="ECO:0000256" key="2">
    <source>
        <dbReference type="ARBA" id="ARBA00022801"/>
    </source>
</evidence>
<organism evidence="5 6">
    <name type="scientific">Acetobacter estunensis</name>
    <dbReference type="NCBI Taxonomy" id="104097"/>
    <lineage>
        <taxon>Bacteria</taxon>
        <taxon>Pseudomonadati</taxon>
        <taxon>Pseudomonadota</taxon>
        <taxon>Alphaproteobacteria</taxon>
        <taxon>Acetobacterales</taxon>
        <taxon>Acetobacteraceae</taxon>
        <taxon>Acetobacter</taxon>
    </lineage>
</organism>
<keyword evidence="2 3" id="KW-0378">Hydrolase</keyword>
<dbReference type="PRINTS" id="PR00502">
    <property type="entry name" value="NUDIXFAMILY"/>
</dbReference>
<dbReference type="PANTHER" id="PTHR43046:SF14">
    <property type="entry name" value="MUTT_NUDIX FAMILY PROTEIN"/>
    <property type="match status" value="1"/>
</dbReference>
<comment type="cofactor">
    <cofactor evidence="1">
        <name>Mg(2+)</name>
        <dbReference type="ChEBI" id="CHEBI:18420"/>
    </cofactor>
</comment>
<proteinExistence type="inferred from homology"/>
<accession>A0A967EAP4</accession>
<dbReference type="AlphaFoldDB" id="A0A967EAP4"/>
<dbReference type="GO" id="GO:0016787">
    <property type="term" value="F:hydrolase activity"/>
    <property type="evidence" value="ECO:0007669"/>
    <property type="project" value="UniProtKB-KW"/>
</dbReference>
<evidence type="ECO:0000256" key="3">
    <source>
        <dbReference type="RuleBase" id="RU003476"/>
    </source>
</evidence>
<reference evidence="5" key="1">
    <citation type="submission" date="2019-11" db="EMBL/GenBank/DDBJ databases">
        <title>Description of new Acetobacter species.</title>
        <authorList>
            <person name="Cleenwerck I."/>
            <person name="Sombolestani A.S."/>
        </authorList>
    </citation>
    <scope>NUCLEOTIDE SEQUENCE</scope>
    <source>
        <strain evidence="5">LMG 1626</strain>
    </source>
</reference>
<dbReference type="SUPFAM" id="SSF55811">
    <property type="entry name" value="Nudix"/>
    <property type="match status" value="1"/>
</dbReference>
<dbReference type="CDD" id="cd04679">
    <property type="entry name" value="NUDIX_MutT_Nudt1"/>
    <property type="match status" value="1"/>
</dbReference>
<dbReference type="InterPro" id="IPR015797">
    <property type="entry name" value="NUDIX_hydrolase-like_dom_sf"/>
</dbReference>
<evidence type="ECO:0000313" key="6">
    <source>
        <dbReference type="Proteomes" id="UP000597459"/>
    </source>
</evidence>
<evidence type="ECO:0000259" key="4">
    <source>
        <dbReference type="PROSITE" id="PS51462"/>
    </source>
</evidence>
<dbReference type="InterPro" id="IPR000086">
    <property type="entry name" value="NUDIX_hydrolase_dom"/>
</dbReference>
<dbReference type="PROSITE" id="PS00893">
    <property type="entry name" value="NUDIX_BOX"/>
    <property type="match status" value="1"/>
</dbReference>
<protein>
    <submittedName>
        <fullName evidence="5">NUDIX domain-containing protein</fullName>
    </submittedName>
</protein>
<comment type="similarity">
    <text evidence="3">Belongs to the Nudix hydrolase family.</text>
</comment>
<feature type="domain" description="Nudix hydrolase" evidence="4">
    <location>
        <begin position="5"/>
        <end position="134"/>
    </location>
</feature>
<evidence type="ECO:0000256" key="1">
    <source>
        <dbReference type="ARBA" id="ARBA00001946"/>
    </source>
</evidence>
<dbReference type="InterPro" id="IPR020084">
    <property type="entry name" value="NUDIX_hydrolase_CS"/>
</dbReference>
<name>A0A967EAP4_9PROT</name>
<dbReference type="Proteomes" id="UP000597459">
    <property type="component" value="Unassembled WGS sequence"/>
</dbReference>
<dbReference type="RefSeq" id="WP_166312729.1">
    <property type="nucleotide sequence ID" value="NZ_WOTH01000002.1"/>
</dbReference>